<comment type="caution">
    <text evidence="1">The sequence shown here is derived from an EMBL/GenBank/DDBJ whole genome shotgun (WGS) entry which is preliminary data.</text>
</comment>
<accession>A0ACB8MLS8</accession>
<sequence length="460" mass="51821">MESGANGDSIEKLQGLQITPLDDDDEEEREMVAYEYEDDDEDDGEDEEEQEPVTLGFLEKPKNRWSLLRHLFPSKAGGPPAWLDPINLPTGRSCLCDMCGEPLQFVLQVYAPIIEKESTFHRTLFLFMCPSMACLRRDQHEQWKRPPEKASRRFSVASYRALILITQVSPQNAMELTNLLDLEVVSRLNLVAYSALRVGQIYYLAMFLSVIGVVPGKEIKSAVAVGELIIANRNTRSPTGDQVIKLNVKSSTFLLHHLILTLQMLEPLQVKDIDASKLIVHQEYLAEILSHIFASNSLWPEYEMINEDESEYDTEMSEVNGQTNALVSKTGVDDTMKSLLDSFEGDSDRRSWATFQEHVAKAPEQVLRYCRSAGAKALWPTSSGQLSKADIPKCSYCGGPRCFEFQILPQLLFYFGVSNDVDSLDWATMVVYTCESSCEANATQHLRNLSHGSKAKRLKT</sequence>
<name>A0ACB8MLS8_CITSI</name>
<organism evidence="1 2">
    <name type="scientific">Citrus sinensis</name>
    <name type="common">Sweet orange</name>
    <name type="synonym">Citrus aurantium var. sinensis</name>
    <dbReference type="NCBI Taxonomy" id="2711"/>
    <lineage>
        <taxon>Eukaryota</taxon>
        <taxon>Viridiplantae</taxon>
        <taxon>Streptophyta</taxon>
        <taxon>Embryophyta</taxon>
        <taxon>Tracheophyta</taxon>
        <taxon>Spermatophyta</taxon>
        <taxon>Magnoliopsida</taxon>
        <taxon>eudicotyledons</taxon>
        <taxon>Gunneridae</taxon>
        <taxon>Pentapetalae</taxon>
        <taxon>rosids</taxon>
        <taxon>malvids</taxon>
        <taxon>Sapindales</taxon>
        <taxon>Rutaceae</taxon>
        <taxon>Aurantioideae</taxon>
        <taxon>Citrus</taxon>
    </lineage>
</organism>
<dbReference type="Proteomes" id="UP000829398">
    <property type="component" value="Chromosome 3"/>
</dbReference>
<proteinExistence type="predicted"/>
<reference evidence="2" key="1">
    <citation type="journal article" date="2023" name="Hortic. Res.">
        <title>A chromosome-level phased genome enabling allele-level studies in sweet orange: a case study on citrus Huanglongbing tolerance.</title>
        <authorList>
            <person name="Wu B."/>
            <person name="Yu Q."/>
            <person name="Deng Z."/>
            <person name="Duan Y."/>
            <person name="Luo F."/>
            <person name="Gmitter F. Jr."/>
        </authorList>
    </citation>
    <scope>NUCLEOTIDE SEQUENCE [LARGE SCALE GENOMIC DNA]</scope>
    <source>
        <strain evidence="2">cv. Valencia</strain>
    </source>
</reference>
<gene>
    <name evidence="1" type="ORF">KPL71_010313</name>
</gene>
<protein>
    <submittedName>
        <fullName evidence="1">MYND-type domain-containing protein</fullName>
    </submittedName>
</protein>
<dbReference type="EMBL" id="CM039172">
    <property type="protein sequence ID" value="KAH9786600.1"/>
    <property type="molecule type" value="Genomic_DNA"/>
</dbReference>
<evidence type="ECO:0000313" key="2">
    <source>
        <dbReference type="Proteomes" id="UP000829398"/>
    </source>
</evidence>
<keyword evidence="2" id="KW-1185">Reference proteome</keyword>
<evidence type="ECO:0000313" key="1">
    <source>
        <dbReference type="EMBL" id="KAH9786600.1"/>
    </source>
</evidence>